<evidence type="ECO:0000313" key="2">
    <source>
        <dbReference type="Proteomes" id="UP001626628"/>
    </source>
</evidence>
<sequence>MISKQYPHADDLLALKDAGVTQIAMRAVGLSPRGLRFASALLDQLRLMEGLPPKQSDRA</sequence>
<dbReference type="EMBL" id="CP147982">
    <property type="protein sequence ID" value="WXK77665.1"/>
    <property type="molecule type" value="Genomic_DNA"/>
</dbReference>
<dbReference type="Gene3D" id="1.10.260.40">
    <property type="entry name" value="lambda repressor-like DNA-binding domains"/>
    <property type="match status" value="1"/>
</dbReference>
<accession>A0ABZ2QNN5</accession>
<dbReference type="InterPro" id="IPR010982">
    <property type="entry name" value="Lambda_DNA-bd_dom_sf"/>
</dbReference>
<organism evidence="1 2">
    <name type="scientific">Streptomyces sirii</name>
    <dbReference type="NCBI Taxonomy" id="3127701"/>
    <lineage>
        <taxon>Bacteria</taxon>
        <taxon>Bacillati</taxon>
        <taxon>Actinomycetota</taxon>
        <taxon>Actinomycetes</taxon>
        <taxon>Kitasatosporales</taxon>
        <taxon>Streptomycetaceae</taxon>
        <taxon>Streptomyces</taxon>
    </lineage>
</organism>
<keyword evidence="2" id="KW-1185">Reference proteome</keyword>
<dbReference type="Proteomes" id="UP001626628">
    <property type="component" value="Chromosome"/>
</dbReference>
<proteinExistence type="predicted"/>
<reference evidence="1 2" key="1">
    <citation type="submission" date="2024-03" db="EMBL/GenBank/DDBJ databases">
        <title>The complete genome of Streptomyces sirii sp.nov.</title>
        <authorList>
            <person name="Zakalyukina Y.V."/>
            <person name="Belik A.R."/>
            <person name="Biryukov M.V."/>
            <person name="Baturina O.A."/>
            <person name="Kabilov M.R."/>
        </authorList>
    </citation>
    <scope>NUCLEOTIDE SEQUENCE [LARGE SCALE GENOMIC DNA]</scope>
    <source>
        <strain evidence="1 2">BP-8</strain>
    </source>
</reference>
<name>A0ABZ2QNN5_9ACTN</name>
<protein>
    <submittedName>
        <fullName evidence="1">Uncharacterized protein</fullName>
    </submittedName>
</protein>
<gene>
    <name evidence="1" type="ORF">WAB15_17580</name>
</gene>
<evidence type="ECO:0000313" key="1">
    <source>
        <dbReference type="EMBL" id="WXK77665.1"/>
    </source>
</evidence>
<dbReference type="RefSeq" id="WP_399146706.1">
    <property type="nucleotide sequence ID" value="NZ_CP147982.1"/>
</dbReference>